<organism evidence="1 2">
    <name type="scientific">Trifolium medium</name>
    <dbReference type="NCBI Taxonomy" id="97028"/>
    <lineage>
        <taxon>Eukaryota</taxon>
        <taxon>Viridiplantae</taxon>
        <taxon>Streptophyta</taxon>
        <taxon>Embryophyta</taxon>
        <taxon>Tracheophyta</taxon>
        <taxon>Spermatophyta</taxon>
        <taxon>Magnoliopsida</taxon>
        <taxon>eudicotyledons</taxon>
        <taxon>Gunneridae</taxon>
        <taxon>Pentapetalae</taxon>
        <taxon>rosids</taxon>
        <taxon>fabids</taxon>
        <taxon>Fabales</taxon>
        <taxon>Fabaceae</taxon>
        <taxon>Papilionoideae</taxon>
        <taxon>50 kb inversion clade</taxon>
        <taxon>NPAAA clade</taxon>
        <taxon>Hologalegina</taxon>
        <taxon>IRL clade</taxon>
        <taxon>Trifolieae</taxon>
        <taxon>Trifolium</taxon>
    </lineage>
</organism>
<proteinExistence type="predicted"/>
<feature type="non-terminal residue" evidence="1">
    <location>
        <position position="1"/>
    </location>
</feature>
<protein>
    <submittedName>
        <fullName evidence="1">Uncharacterized protein</fullName>
    </submittedName>
</protein>
<reference evidence="1 2" key="1">
    <citation type="journal article" date="2018" name="Front. Plant Sci.">
        <title>Red Clover (Trifolium pratense) and Zigzag Clover (T. medium) - A Picture of Genomic Similarities and Differences.</title>
        <authorList>
            <person name="Dluhosova J."/>
            <person name="Istvanek J."/>
            <person name="Nedelnik J."/>
            <person name="Repkova J."/>
        </authorList>
    </citation>
    <scope>NUCLEOTIDE SEQUENCE [LARGE SCALE GENOMIC DNA]</scope>
    <source>
        <strain evidence="2">cv. 10/8</strain>
        <tissue evidence="1">Leaf</tissue>
    </source>
</reference>
<accession>A0A392VXK1</accession>
<evidence type="ECO:0000313" key="2">
    <source>
        <dbReference type="Proteomes" id="UP000265520"/>
    </source>
</evidence>
<keyword evidence="2" id="KW-1185">Reference proteome</keyword>
<comment type="caution">
    <text evidence="1">The sequence shown here is derived from an EMBL/GenBank/DDBJ whole genome shotgun (WGS) entry which is preliminary data.</text>
</comment>
<dbReference type="EMBL" id="LXQA011307897">
    <property type="protein sequence ID" value="MCI92697.1"/>
    <property type="molecule type" value="Genomic_DNA"/>
</dbReference>
<evidence type="ECO:0000313" key="1">
    <source>
        <dbReference type="EMBL" id="MCI92697.1"/>
    </source>
</evidence>
<dbReference type="Proteomes" id="UP000265520">
    <property type="component" value="Unassembled WGS sequence"/>
</dbReference>
<name>A0A392VXK1_9FABA</name>
<dbReference type="AlphaFoldDB" id="A0A392VXK1"/>
<sequence length="65" mass="7218">PAQSASQKLVKLVFDDLVRWIQLEIVDLRKRSTLFEACISVTVGAYICCASLFTGNAMSGRVIER</sequence>